<sequence>MEEKQCYKEEFAELLRMMDVIVKQNNILIKQNFELVEANEKNRNIILNKLDKMHGSLRVL</sequence>
<dbReference type="Proteomes" id="UP000022645">
    <property type="component" value="Unassembled WGS sequence"/>
</dbReference>
<dbReference type="EMBL" id="JALU01000024">
    <property type="protein sequence ID" value="EUC51794.1"/>
    <property type="molecule type" value="Genomic_DNA"/>
</dbReference>
<name>X8IRH0_9FIRM</name>
<reference evidence="1 2" key="1">
    <citation type="submission" date="2014-01" db="EMBL/GenBank/DDBJ databases">
        <authorList>
            <person name="Durkin A.S."/>
            <person name="McCorrison J."/>
            <person name="Torralba M."/>
            <person name="Gillis M."/>
            <person name="Haft D.H."/>
            <person name="Methe B."/>
            <person name="Sutton G."/>
            <person name="Nelson K.E."/>
        </authorList>
    </citation>
    <scope>NUCLEOTIDE SEQUENCE [LARGE SCALE GENOMIC DNA]</scope>
    <source>
        <strain evidence="1 2">ATCC 33093</strain>
    </source>
</reference>
<accession>X8IRH0</accession>
<gene>
    <name evidence="1" type="ORF">HMPREF0581_0646</name>
</gene>
<proteinExistence type="predicted"/>
<protein>
    <submittedName>
        <fullName evidence="1">Uncharacterized protein</fullName>
    </submittedName>
</protein>
<evidence type="ECO:0000313" key="1">
    <source>
        <dbReference type="EMBL" id="EUC51794.1"/>
    </source>
</evidence>
<evidence type="ECO:0000313" key="2">
    <source>
        <dbReference type="Proteomes" id="UP000022645"/>
    </source>
</evidence>
<dbReference type="RefSeq" id="WP_036381574.1">
    <property type="nucleotide sequence ID" value="NZ_JALU01000024.1"/>
</dbReference>
<comment type="caution">
    <text evidence="1">The sequence shown here is derived from an EMBL/GenBank/DDBJ whole genome shotgun (WGS) entry which is preliminary data.</text>
</comment>
<organism evidence="1 2">
    <name type="scientific">Mogibacterium timidum ATCC 33093</name>
    <dbReference type="NCBI Taxonomy" id="1401079"/>
    <lineage>
        <taxon>Bacteria</taxon>
        <taxon>Bacillati</taxon>
        <taxon>Bacillota</taxon>
        <taxon>Clostridia</taxon>
        <taxon>Peptostreptococcales</taxon>
        <taxon>Anaerovoracaceae</taxon>
        <taxon>Mogibacterium</taxon>
    </lineage>
</organism>
<dbReference type="AlphaFoldDB" id="X8IRH0"/>